<dbReference type="Gene3D" id="3.40.1780.10">
    <property type="entry name" value="QueA-like"/>
    <property type="match status" value="1"/>
</dbReference>
<keyword evidence="14" id="KW-0413">Isomerase</keyword>
<dbReference type="InterPro" id="IPR003699">
    <property type="entry name" value="QueA"/>
</dbReference>
<evidence type="ECO:0000313" key="15">
    <source>
        <dbReference type="Proteomes" id="UP000545386"/>
    </source>
</evidence>
<keyword evidence="4 13" id="KW-0963">Cytoplasm</keyword>
<evidence type="ECO:0000256" key="4">
    <source>
        <dbReference type="ARBA" id="ARBA00022490"/>
    </source>
</evidence>
<dbReference type="RefSeq" id="WP_185779424.1">
    <property type="nucleotide sequence ID" value="NZ_JACJUU010000004.1"/>
</dbReference>
<dbReference type="EC" id="2.4.99.17" evidence="10 13"/>
<dbReference type="GO" id="GO:0051075">
    <property type="term" value="F:S-adenosylmethionine:tRNA ribosyltransferase-isomerase activity"/>
    <property type="evidence" value="ECO:0007669"/>
    <property type="project" value="UniProtKB-EC"/>
</dbReference>
<keyword evidence="5 13" id="KW-0808">Transferase</keyword>
<comment type="subunit">
    <text evidence="3 13">Monomer.</text>
</comment>
<dbReference type="InterPro" id="IPR036100">
    <property type="entry name" value="QueA_sf"/>
</dbReference>
<comment type="subcellular location">
    <subcellularLocation>
        <location evidence="1 13">Cytoplasm</location>
    </subcellularLocation>
</comment>
<dbReference type="GO" id="GO:0005737">
    <property type="term" value="C:cytoplasm"/>
    <property type="evidence" value="ECO:0007669"/>
    <property type="project" value="UniProtKB-SubCell"/>
</dbReference>
<reference evidence="14 15" key="1">
    <citation type="submission" date="2020-08" db="EMBL/GenBank/DDBJ databases">
        <title>Paraeoetvoesia sp. YC-7-48 draft genome sequence.</title>
        <authorList>
            <person name="Yao L."/>
        </authorList>
    </citation>
    <scope>NUCLEOTIDE SEQUENCE [LARGE SCALE GENOMIC DNA]</scope>
    <source>
        <strain evidence="15">YC-7-48</strain>
    </source>
</reference>
<evidence type="ECO:0000256" key="12">
    <source>
        <dbReference type="ARBA" id="ARBA00076160"/>
    </source>
</evidence>
<evidence type="ECO:0000256" key="11">
    <source>
        <dbReference type="ARBA" id="ARBA00069325"/>
    </source>
</evidence>
<evidence type="ECO:0000256" key="13">
    <source>
        <dbReference type="HAMAP-Rule" id="MF_00113"/>
    </source>
</evidence>
<dbReference type="AlphaFoldDB" id="A0A842HN39"/>
<comment type="pathway">
    <text evidence="2 13">tRNA modification; tRNA-queuosine biosynthesis.</text>
</comment>
<dbReference type="Proteomes" id="UP000545386">
    <property type="component" value="Unassembled WGS sequence"/>
</dbReference>
<evidence type="ECO:0000256" key="10">
    <source>
        <dbReference type="ARBA" id="ARBA00066503"/>
    </source>
</evidence>
<dbReference type="EMBL" id="JACJUU010000004">
    <property type="protein sequence ID" value="MBC2769703.1"/>
    <property type="molecule type" value="Genomic_DNA"/>
</dbReference>
<keyword evidence="15" id="KW-1185">Reference proteome</keyword>
<dbReference type="InterPro" id="IPR042118">
    <property type="entry name" value="QueA_dom1"/>
</dbReference>
<dbReference type="GO" id="GO:0008616">
    <property type="term" value="P:tRNA queuosine(34) biosynthetic process"/>
    <property type="evidence" value="ECO:0007669"/>
    <property type="project" value="UniProtKB-UniRule"/>
</dbReference>
<comment type="similarity">
    <text evidence="9 13">Belongs to the QueA family.</text>
</comment>
<evidence type="ECO:0000256" key="8">
    <source>
        <dbReference type="ARBA" id="ARBA00052751"/>
    </source>
</evidence>
<proteinExistence type="inferred from homology"/>
<dbReference type="PANTHER" id="PTHR30307:SF0">
    <property type="entry name" value="S-ADENOSYLMETHIONINE:TRNA RIBOSYLTRANSFERASE-ISOMERASE"/>
    <property type="match status" value="1"/>
</dbReference>
<dbReference type="NCBIfam" id="NF001140">
    <property type="entry name" value="PRK00147.1"/>
    <property type="match status" value="1"/>
</dbReference>
<dbReference type="FunFam" id="3.40.1780.10:FF:000001">
    <property type="entry name" value="S-adenosylmethionine:tRNA ribosyltransferase-isomerase"/>
    <property type="match status" value="1"/>
</dbReference>
<evidence type="ECO:0000313" key="14">
    <source>
        <dbReference type="EMBL" id="MBC2769703.1"/>
    </source>
</evidence>
<evidence type="ECO:0000256" key="2">
    <source>
        <dbReference type="ARBA" id="ARBA00004691"/>
    </source>
</evidence>
<dbReference type="Pfam" id="PF02547">
    <property type="entry name" value="Queuosine_synth"/>
    <property type="match status" value="1"/>
</dbReference>
<name>A0A842HN39_9BURK</name>
<comment type="catalytic activity">
    <reaction evidence="8 13">
        <text>7-aminomethyl-7-carbaguanosine(34) in tRNA + S-adenosyl-L-methionine = epoxyqueuosine(34) in tRNA + adenine + L-methionine + 2 H(+)</text>
        <dbReference type="Rhea" id="RHEA:32155"/>
        <dbReference type="Rhea" id="RHEA-COMP:10342"/>
        <dbReference type="Rhea" id="RHEA-COMP:18582"/>
        <dbReference type="ChEBI" id="CHEBI:15378"/>
        <dbReference type="ChEBI" id="CHEBI:16708"/>
        <dbReference type="ChEBI" id="CHEBI:57844"/>
        <dbReference type="ChEBI" id="CHEBI:59789"/>
        <dbReference type="ChEBI" id="CHEBI:82833"/>
        <dbReference type="ChEBI" id="CHEBI:194443"/>
        <dbReference type="EC" id="2.4.99.17"/>
    </reaction>
</comment>
<dbReference type="Gene3D" id="2.40.10.240">
    <property type="entry name" value="QueA-like"/>
    <property type="match status" value="1"/>
</dbReference>
<dbReference type="NCBIfam" id="TIGR00113">
    <property type="entry name" value="queA"/>
    <property type="match status" value="1"/>
</dbReference>
<evidence type="ECO:0000256" key="5">
    <source>
        <dbReference type="ARBA" id="ARBA00022679"/>
    </source>
</evidence>
<evidence type="ECO:0000256" key="7">
    <source>
        <dbReference type="ARBA" id="ARBA00022785"/>
    </source>
</evidence>
<dbReference type="SUPFAM" id="SSF111337">
    <property type="entry name" value="QueA-like"/>
    <property type="match status" value="1"/>
</dbReference>
<dbReference type="UniPathway" id="UPA00392"/>
<keyword evidence="7 13" id="KW-0671">Queuosine biosynthesis</keyword>
<sequence length="348" mass="38087">MTHDLDLAAFDYELPPELIAQKPAAERTASRLLHLNAASQLHDRQFADLPGLLRPNDVLVFNNTKVIKARLRGHKESGGKVELLVERITDATRGLAHIKASKSPKPGTRLRIANAFTMTVTGRQGELFEVEFPEDALTLLDQFGATPLPPYIEHAADNEDDERYQTVYARQPGAVAAPTAGLHFDQPMLDRLAGAGIAQCYVTLHVGAGTFQPVRVDNISEHVMHYERFSVDADVIARIRQARASGGRVIAVGTTSVRALESAAALLASGHNENSLTGDTNLFITPGYTFKLVDALITNFHLPRSTLMMLVSALAGIEPIRQAYAHAVTQRYRFFSYGDAMLIESPHS</sequence>
<keyword evidence="6 13" id="KW-0949">S-adenosyl-L-methionine</keyword>
<comment type="function">
    <text evidence="13">Transfers and isomerizes the ribose moiety from AdoMet to the 7-aminomethyl group of 7-deazaguanine (preQ1-tRNA) to give epoxyqueuosine (oQ-tRNA).</text>
</comment>
<dbReference type="InterPro" id="IPR042119">
    <property type="entry name" value="QueA_dom2"/>
</dbReference>
<evidence type="ECO:0000256" key="1">
    <source>
        <dbReference type="ARBA" id="ARBA00004496"/>
    </source>
</evidence>
<gene>
    <name evidence="13 14" type="primary">queA</name>
    <name evidence="14" type="ORF">GTU67_07230</name>
</gene>
<keyword evidence="14" id="KW-0328">Glycosyltransferase</keyword>
<organism evidence="14 15">
    <name type="scientific">Pusillimonas minor</name>
    <dbReference type="NCBI Taxonomy" id="2697024"/>
    <lineage>
        <taxon>Bacteria</taxon>
        <taxon>Pseudomonadati</taxon>
        <taxon>Pseudomonadota</taxon>
        <taxon>Betaproteobacteria</taxon>
        <taxon>Burkholderiales</taxon>
        <taxon>Alcaligenaceae</taxon>
        <taxon>Pusillimonas</taxon>
    </lineage>
</organism>
<accession>A0A842HN39</accession>
<evidence type="ECO:0000256" key="3">
    <source>
        <dbReference type="ARBA" id="ARBA00011245"/>
    </source>
</evidence>
<evidence type="ECO:0000256" key="6">
    <source>
        <dbReference type="ARBA" id="ARBA00022691"/>
    </source>
</evidence>
<comment type="caution">
    <text evidence="14">The sequence shown here is derived from an EMBL/GenBank/DDBJ whole genome shotgun (WGS) entry which is preliminary data.</text>
</comment>
<dbReference type="PANTHER" id="PTHR30307">
    <property type="entry name" value="S-ADENOSYLMETHIONINE:TRNA RIBOSYLTRANSFERASE-ISOMERASE"/>
    <property type="match status" value="1"/>
</dbReference>
<dbReference type="HAMAP" id="MF_00113">
    <property type="entry name" value="QueA"/>
    <property type="match status" value="1"/>
</dbReference>
<protein>
    <recommendedName>
        <fullName evidence="11 13">S-adenosylmethionine:tRNA ribosyltransferase-isomerase</fullName>
        <ecNumber evidence="10 13">2.4.99.17</ecNumber>
    </recommendedName>
    <alternativeName>
        <fullName evidence="12 13">Queuosine biosynthesis protein QueA</fullName>
    </alternativeName>
</protein>
<evidence type="ECO:0000256" key="9">
    <source>
        <dbReference type="ARBA" id="ARBA00061210"/>
    </source>
</evidence>